<evidence type="ECO:0000256" key="4">
    <source>
        <dbReference type="SAM" id="MobiDB-lite"/>
    </source>
</evidence>
<feature type="compositionally biased region" description="Basic and acidic residues" evidence="4">
    <location>
        <begin position="7"/>
        <end position="19"/>
    </location>
</feature>
<evidence type="ECO:0000256" key="3">
    <source>
        <dbReference type="ARBA" id="ARBA00023136"/>
    </source>
</evidence>
<feature type="region of interest" description="Disordered" evidence="4">
    <location>
        <begin position="1"/>
        <end position="41"/>
    </location>
</feature>
<dbReference type="EMBL" id="JAIPUX010000521">
    <property type="protein sequence ID" value="KAH0627479.1"/>
    <property type="molecule type" value="Genomic_DNA"/>
</dbReference>
<evidence type="ECO:0008006" key="8">
    <source>
        <dbReference type="Google" id="ProtNLM"/>
    </source>
</evidence>
<dbReference type="InterPro" id="IPR036640">
    <property type="entry name" value="ABC1_TM_sf"/>
</dbReference>
<keyword evidence="7" id="KW-1185">Reference proteome</keyword>
<accession>A0ABQ7TCJ6</accession>
<keyword evidence="1 5" id="KW-0812">Transmembrane</keyword>
<dbReference type="SUPFAM" id="SSF90123">
    <property type="entry name" value="ABC transporter transmembrane region"/>
    <property type="match status" value="1"/>
</dbReference>
<feature type="transmembrane region" description="Helical" evidence="5">
    <location>
        <begin position="60"/>
        <end position="83"/>
    </location>
</feature>
<evidence type="ECO:0000256" key="5">
    <source>
        <dbReference type="SAM" id="Phobius"/>
    </source>
</evidence>
<protein>
    <recommendedName>
        <fullName evidence="8">ABC transmembrane type-1 domain-containing protein</fullName>
    </recommendedName>
</protein>
<evidence type="ECO:0000313" key="7">
    <source>
        <dbReference type="Proteomes" id="UP000826234"/>
    </source>
</evidence>
<feature type="non-terminal residue" evidence="6">
    <location>
        <position position="1"/>
    </location>
</feature>
<keyword evidence="2 5" id="KW-1133">Transmembrane helix</keyword>
<reference evidence="6 7" key="1">
    <citation type="journal article" date="2022" name="Gigascience">
        <title>A chromosome-level genome assembly and annotation of the desert horned lizard, Phrynosoma platyrhinos, provides insight into chromosomal rearrangements among reptiles.</title>
        <authorList>
            <person name="Koochekian N."/>
            <person name="Ascanio A."/>
            <person name="Farleigh K."/>
            <person name="Card D.C."/>
            <person name="Schield D.R."/>
            <person name="Castoe T.A."/>
            <person name="Jezkova T."/>
        </authorList>
    </citation>
    <scope>NUCLEOTIDE SEQUENCE [LARGE SCALE GENOMIC DNA]</scope>
    <source>
        <strain evidence="6">NK-2021</strain>
    </source>
</reference>
<evidence type="ECO:0000256" key="2">
    <source>
        <dbReference type="ARBA" id="ARBA00022989"/>
    </source>
</evidence>
<dbReference type="Proteomes" id="UP000826234">
    <property type="component" value="Unassembled WGS sequence"/>
</dbReference>
<keyword evidence="3 5" id="KW-0472">Membrane</keyword>
<evidence type="ECO:0000256" key="1">
    <source>
        <dbReference type="ARBA" id="ARBA00022692"/>
    </source>
</evidence>
<comment type="caution">
    <text evidence="6">The sequence shown here is derived from an EMBL/GenBank/DDBJ whole genome shotgun (WGS) entry which is preliminary data.</text>
</comment>
<sequence>AEMASESELKKHVNGKVDEMSTADNVSGTESKSKGKKNKEKPKMVNPLTMFRYADWLDKLLMALGTFLAALHGAALPLMMIIFGDMTDSFVNSGRPFPPPGERYPFLNN</sequence>
<name>A0ABQ7TCJ6_PHRPL</name>
<gene>
    <name evidence="6" type="ORF">JD844_003228</name>
</gene>
<organism evidence="6 7">
    <name type="scientific">Phrynosoma platyrhinos</name>
    <name type="common">Desert horned lizard</name>
    <dbReference type="NCBI Taxonomy" id="52577"/>
    <lineage>
        <taxon>Eukaryota</taxon>
        <taxon>Metazoa</taxon>
        <taxon>Chordata</taxon>
        <taxon>Craniata</taxon>
        <taxon>Vertebrata</taxon>
        <taxon>Euteleostomi</taxon>
        <taxon>Lepidosauria</taxon>
        <taxon>Squamata</taxon>
        <taxon>Bifurcata</taxon>
        <taxon>Unidentata</taxon>
        <taxon>Episquamata</taxon>
        <taxon>Toxicofera</taxon>
        <taxon>Iguania</taxon>
        <taxon>Phrynosomatidae</taxon>
        <taxon>Phrynosomatinae</taxon>
        <taxon>Phrynosoma</taxon>
    </lineage>
</organism>
<proteinExistence type="predicted"/>
<evidence type="ECO:0000313" key="6">
    <source>
        <dbReference type="EMBL" id="KAH0627479.1"/>
    </source>
</evidence>
<dbReference type="Gene3D" id="1.20.1560.10">
    <property type="entry name" value="ABC transporter type 1, transmembrane domain"/>
    <property type="match status" value="1"/>
</dbReference>